<dbReference type="InterPro" id="IPR003961">
    <property type="entry name" value="FN3_dom"/>
</dbReference>
<dbReference type="Pfam" id="PF00041">
    <property type="entry name" value="fn3"/>
    <property type="match status" value="1"/>
</dbReference>
<dbReference type="PROSITE" id="PS50853">
    <property type="entry name" value="FN3"/>
    <property type="match status" value="1"/>
</dbReference>
<name>A0A931E6S1_9BACT</name>
<dbReference type="SUPFAM" id="SSF49265">
    <property type="entry name" value="Fibronectin type III"/>
    <property type="match status" value="1"/>
</dbReference>
<dbReference type="InterPro" id="IPR015915">
    <property type="entry name" value="Kelch-typ_b-propeller"/>
</dbReference>
<evidence type="ECO:0000256" key="3">
    <source>
        <dbReference type="SAM" id="SignalP"/>
    </source>
</evidence>
<comment type="caution">
    <text evidence="5">The sequence shown here is derived from an EMBL/GenBank/DDBJ whole genome shotgun (WGS) entry which is preliminary data.</text>
</comment>
<keyword evidence="1" id="KW-0880">Kelch repeat</keyword>
<keyword evidence="2" id="KW-0677">Repeat</keyword>
<protein>
    <submittedName>
        <fullName evidence="5">Fibronectin type III domain-containing protein</fullName>
    </submittedName>
</protein>
<keyword evidence="3" id="KW-0732">Signal</keyword>
<dbReference type="Gene3D" id="2.120.10.80">
    <property type="entry name" value="Kelch-type beta propeller"/>
    <property type="match status" value="2"/>
</dbReference>
<reference evidence="5" key="1">
    <citation type="submission" date="2020-11" db="EMBL/GenBank/DDBJ databases">
        <title>Bacterial whole genome sequence for Panacibacter sp. DH6.</title>
        <authorList>
            <person name="Le V."/>
            <person name="Ko S."/>
            <person name="Ahn C.-Y."/>
            <person name="Oh H.-M."/>
        </authorList>
    </citation>
    <scope>NUCLEOTIDE SEQUENCE</scope>
    <source>
        <strain evidence="5">DH6</strain>
    </source>
</reference>
<dbReference type="EMBL" id="JADWYR010000001">
    <property type="protein sequence ID" value="MBG9374776.1"/>
    <property type="molecule type" value="Genomic_DNA"/>
</dbReference>
<dbReference type="NCBIfam" id="TIGR04183">
    <property type="entry name" value="Por_Secre_tail"/>
    <property type="match status" value="1"/>
</dbReference>
<proteinExistence type="predicted"/>
<dbReference type="PANTHER" id="PTHR45632:SF3">
    <property type="entry name" value="KELCH-LIKE PROTEIN 32"/>
    <property type="match status" value="1"/>
</dbReference>
<dbReference type="InterPro" id="IPR036116">
    <property type="entry name" value="FN3_sf"/>
</dbReference>
<evidence type="ECO:0000313" key="5">
    <source>
        <dbReference type="EMBL" id="MBG9374776.1"/>
    </source>
</evidence>
<feature type="domain" description="Fibronectin type-III" evidence="4">
    <location>
        <begin position="331"/>
        <end position="420"/>
    </location>
</feature>
<accession>A0A931E6S1</accession>
<dbReference type="RefSeq" id="WP_196988869.1">
    <property type="nucleotide sequence ID" value="NZ_JADWYR010000001.1"/>
</dbReference>
<evidence type="ECO:0000313" key="6">
    <source>
        <dbReference type="Proteomes" id="UP000628448"/>
    </source>
</evidence>
<organism evidence="5 6">
    <name type="scientific">Panacibacter microcysteis</name>
    <dbReference type="NCBI Taxonomy" id="2793269"/>
    <lineage>
        <taxon>Bacteria</taxon>
        <taxon>Pseudomonadati</taxon>
        <taxon>Bacteroidota</taxon>
        <taxon>Chitinophagia</taxon>
        <taxon>Chitinophagales</taxon>
        <taxon>Chitinophagaceae</taxon>
        <taxon>Panacibacter</taxon>
    </lineage>
</organism>
<evidence type="ECO:0000256" key="1">
    <source>
        <dbReference type="ARBA" id="ARBA00022441"/>
    </source>
</evidence>
<gene>
    <name evidence="5" type="ORF">I5907_00905</name>
</gene>
<dbReference type="CDD" id="cd00063">
    <property type="entry name" value="FN3"/>
    <property type="match status" value="1"/>
</dbReference>
<feature type="signal peptide" evidence="3">
    <location>
        <begin position="1"/>
        <end position="20"/>
    </location>
</feature>
<sequence length="519" mass="57073">MKTHIGLLLMLLTPGMFAVAQDSWVQKADFGGGVRTGASGFSLNEKGYVGTGFYDGQWLKDFWEYDPATNVWTQKADFGGVPREGGVGFSIGDKGYLGTGENGDEWPFTFRDLWEYDPLANEWVRKADIPLSRGRYAAIGLAIGNKGYVGFGSYFGEYDPFCWDDLWEFDPVPNAWTSKSRLIGGARRHASGFVVGGKMYVGTGNFFDETSSGTIMLNYKDFWQYDPIANAWTRKADFTPGERTHTCGFALSESGFFSGGYDVASATRKKDVWEYSTVADEWIQRNDFPGTGNYGLLALVINKTAYMGINGPEKDFWQYTPSIAVQDTCATPYALQTIHVADTAVLLGWSLPEDTVNGYRIRCEAVYANDVHKRTVASNTSRVLIHGLLPGTTYKWKMKSFCAAHTAAWIIGPAFTTKRVQSFSANTSNDLHTATNVVSVTPNPCNGNFIVTLHLPQQIQQAEVCLYSAAGIKIWQQKAVPVAGLLTAGINLAGNVVPGVYMLKINHNNGSVKCRVVVE</sequence>
<evidence type="ECO:0000259" key="4">
    <source>
        <dbReference type="PROSITE" id="PS50853"/>
    </source>
</evidence>
<keyword evidence="6" id="KW-1185">Reference proteome</keyword>
<dbReference type="Proteomes" id="UP000628448">
    <property type="component" value="Unassembled WGS sequence"/>
</dbReference>
<dbReference type="InterPro" id="IPR026444">
    <property type="entry name" value="Secre_tail"/>
</dbReference>
<evidence type="ECO:0000256" key="2">
    <source>
        <dbReference type="ARBA" id="ARBA00022737"/>
    </source>
</evidence>
<dbReference type="AlphaFoldDB" id="A0A931E6S1"/>
<dbReference type="PANTHER" id="PTHR45632">
    <property type="entry name" value="LD33804P"/>
    <property type="match status" value="1"/>
</dbReference>
<feature type="chain" id="PRO_5037635103" evidence="3">
    <location>
        <begin position="21"/>
        <end position="519"/>
    </location>
</feature>
<dbReference type="SUPFAM" id="SSF117281">
    <property type="entry name" value="Kelch motif"/>
    <property type="match status" value="1"/>
</dbReference>